<evidence type="ECO:0000259" key="5">
    <source>
        <dbReference type="PROSITE" id="PS51118"/>
    </source>
</evidence>
<feature type="domain" description="HTH hxlR-type" evidence="5">
    <location>
        <begin position="32"/>
        <end position="130"/>
    </location>
</feature>
<keyword evidence="2" id="KW-0238">DNA-binding</keyword>
<evidence type="ECO:0000256" key="4">
    <source>
        <dbReference type="SAM" id="MobiDB-lite"/>
    </source>
</evidence>
<dbReference type="InterPro" id="IPR036390">
    <property type="entry name" value="WH_DNA-bd_sf"/>
</dbReference>
<dbReference type="EMBL" id="CP056041">
    <property type="protein sequence ID" value="QKZ17314.1"/>
    <property type="molecule type" value="Genomic_DNA"/>
</dbReference>
<name>A0A7H8T1Q8_STRCX</name>
<dbReference type="RefSeq" id="WP_176574663.1">
    <property type="nucleotide sequence ID" value="NZ_CBDRGH010000066.1"/>
</dbReference>
<protein>
    <submittedName>
        <fullName evidence="6">Helix-turn-helix transcriptional regulator</fullName>
    </submittedName>
</protein>
<dbReference type="GO" id="GO:0003677">
    <property type="term" value="F:DNA binding"/>
    <property type="evidence" value="ECO:0007669"/>
    <property type="project" value="UniProtKB-KW"/>
</dbReference>
<dbReference type="SUPFAM" id="SSF46785">
    <property type="entry name" value="Winged helix' DNA-binding domain"/>
    <property type="match status" value="1"/>
</dbReference>
<evidence type="ECO:0000313" key="7">
    <source>
        <dbReference type="Proteomes" id="UP000509418"/>
    </source>
</evidence>
<keyword evidence="3" id="KW-0804">Transcription</keyword>
<evidence type="ECO:0000313" key="6">
    <source>
        <dbReference type="EMBL" id="QKZ17314.1"/>
    </source>
</evidence>
<proteinExistence type="predicted"/>
<gene>
    <name evidence="6" type="ORF">HUT05_08080</name>
</gene>
<reference evidence="6 7" key="1">
    <citation type="submission" date="2020-06" db="EMBL/GenBank/DDBJ databases">
        <title>Genome mining for natural products.</title>
        <authorList>
            <person name="Zhang B."/>
            <person name="Shi J."/>
            <person name="Ge H."/>
        </authorList>
    </citation>
    <scope>NUCLEOTIDE SEQUENCE [LARGE SCALE GENOMIC DNA]</scope>
    <source>
        <strain evidence="6 7">NA02069</strain>
    </source>
</reference>
<dbReference type="PROSITE" id="PS51118">
    <property type="entry name" value="HTH_HXLR"/>
    <property type="match status" value="1"/>
</dbReference>
<evidence type="ECO:0000256" key="3">
    <source>
        <dbReference type="ARBA" id="ARBA00023163"/>
    </source>
</evidence>
<evidence type="ECO:0000256" key="1">
    <source>
        <dbReference type="ARBA" id="ARBA00023015"/>
    </source>
</evidence>
<dbReference type="AlphaFoldDB" id="A0A7H8T1Q8"/>
<dbReference type="InterPro" id="IPR002577">
    <property type="entry name" value="HTH_HxlR"/>
</dbReference>
<accession>A0A7H8T1Q8</accession>
<dbReference type="InterPro" id="IPR036388">
    <property type="entry name" value="WH-like_DNA-bd_sf"/>
</dbReference>
<dbReference type="Gene3D" id="1.10.10.10">
    <property type="entry name" value="Winged helix-like DNA-binding domain superfamily/Winged helix DNA-binding domain"/>
    <property type="match status" value="1"/>
</dbReference>
<dbReference type="PANTHER" id="PTHR33204:SF37">
    <property type="entry name" value="HTH-TYPE TRANSCRIPTIONAL REGULATOR YODB"/>
    <property type="match status" value="1"/>
</dbReference>
<dbReference type="PANTHER" id="PTHR33204">
    <property type="entry name" value="TRANSCRIPTIONAL REGULATOR, MARR FAMILY"/>
    <property type="match status" value="1"/>
</dbReference>
<dbReference type="Pfam" id="PF01638">
    <property type="entry name" value="HxlR"/>
    <property type="match status" value="1"/>
</dbReference>
<keyword evidence="1" id="KW-0805">Transcription regulation</keyword>
<keyword evidence="7" id="KW-1185">Reference proteome</keyword>
<feature type="region of interest" description="Disordered" evidence="4">
    <location>
        <begin position="1"/>
        <end position="21"/>
    </location>
</feature>
<sequence length="140" mass="15254">MTITPAIESSTGQQPSLNSGNRITAETFTPLCPSRVLLEHVTSKWGVLILLALADSGMRWGELRRSVGGISEKMLASTLRTLENDHLVDRTVAATVPPRVDYALTETGRELATLLTPLAHWVRAHSSRLEEDRNANPGQG</sequence>
<organism evidence="6 7">
    <name type="scientific">Streptomyces chartreusis</name>
    <dbReference type="NCBI Taxonomy" id="1969"/>
    <lineage>
        <taxon>Bacteria</taxon>
        <taxon>Bacillati</taxon>
        <taxon>Actinomycetota</taxon>
        <taxon>Actinomycetes</taxon>
        <taxon>Kitasatosporales</taxon>
        <taxon>Streptomycetaceae</taxon>
        <taxon>Streptomyces</taxon>
    </lineage>
</organism>
<dbReference type="Proteomes" id="UP000509418">
    <property type="component" value="Chromosome"/>
</dbReference>
<evidence type="ECO:0000256" key="2">
    <source>
        <dbReference type="ARBA" id="ARBA00023125"/>
    </source>
</evidence>